<protein>
    <submittedName>
        <fullName evidence="1">Uncharacterized protein</fullName>
    </submittedName>
</protein>
<keyword evidence="2" id="KW-1185">Reference proteome</keyword>
<name>G8WPE8_STREN</name>
<gene>
    <name evidence="1" type="ordered locus">SCATT_22780</name>
</gene>
<dbReference type="PATRIC" id="fig|1003195.29.peg.2285"/>
<sequence length="48" mass="5244">MMAGTQVVAWLLWATGIGLAWTGVCWGLGVFEERRERAARGGRPGGRR</sequence>
<accession>G8WPE8</accession>
<organism evidence="1 2">
    <name type="scientific">Streptantibioticus cattleyicolor (strain ATCC 35852 / DSM 46488 / JCM 4925 / NBRC 14057 / NRRL 8057)</name>
    <name type="common">Streptomyces cattleya</name>
    <dbReference type="NCBI Taxonomy" id="1003195"/>
    <lineage>
        <taxon>Bacteria</taxon>
        <taxon>Bacillati</taxon>
        <taxon>Actinomycetota</taxon>
        <taxon>Actinomycetes</taxon>
        <taxon>Kitasatosporales</taxon>
        <taxon>Streptomycetaceae</taxon>
        <taxon>Streptantibioticus</taxon>
    </lineage>
</organism>
<evidence type="ECO:0000313" key="1">
    <source>
        <dbReference type="EMBL" id="AEW94649.1"/>
    </source>
</evidence>
<dbReference type="AlphaFoldDB" id="G8WPE8"/>
<proteinExistence type="predicted"/>
<dbReference type="HOGENOM" id="CLU_3158161_0_0_11"/>
<dbReference type="EMBL" id="CP003219">
    <property type="protein sequence ID" value="AEW94649.1"/>
    <property type="molecule type" value="Genomic_DNA"/>
</dbReference>
<dbReference type="KEGG" id="scy:SCATT_22780"/>
<reference evidence="2" key="1">
    <citation type="submission" date="2011-12" db="EMBL/GenBank/DDBJ databases">
        <title>Complete genome sequence of Streptomyces cattleya strain DSM 46488.</title>
        <authorList>
            <person name="Ou H.-Y."/>
            <person name="Li P."/>
            <person name="Zhao C."/>
            <person name="O'Hagan D."/>
            <person name="Deng Z."/>
        </authorList>
    </citation>
    <scope>NUCLEOTIDE SEQUENCE [LARGE SCALE GENOMIC DNA]</scope>
    <source>
        <strain evidence="2">ATCC 35852 / DSM 46488 / JCM 4925 / NBRC 14057 / NRRL 8057</strain>
    </source>
</reference>
<dbReference type="Proteomes" id="UP000007842">
    <property type="component" value="Chromosome"/>
</dbReference>
<evidence type="ECO:0000313" key="2">
    <source>
        <dbReference type="Proteomes" id="UP000007842"/>
    </source>
</evidence>